<evidence type="ECO:0000313" key="1">
    <source>
        <dbReference type="EMBL" id="SMX31652.1"/>
    </source>
</evidence>
<dbReference type="AlphaFoldDB" id="A0A238JP53"/>
<dbReference type="EMBL" id="FXYD01000001">
    <property type="protein sequence ID" value="SMX31652.1"/>
    <property type="molecule type" value="Genomic_DNA"/>
</dbReference>
<organism evidence="1 2">
    <name type="scientific">Octadecabacter ascidiaceicola</name>
    <dbReference type="NCBI Taxonomy" id="1655543"/>
    <lineage>
        <taxon>Bacteria</taxon>
        <taxon>Pseudomonadati</taxon>
        <taxon>Pseudomonadota</taxon>
        <taxon>Alphaproteobacteria</taxon>
        <taxon>Rhodobacterales</taxon>
        <taxon>Roseobacteraceae</taxon>
        <taxon>Octadecabacter</taxon>
    </lineage>
</organism>
<name>A0A238JP53_9RHOB</name>
<sequence>MKKLLVIGIALVAIVGGSYLKAQGREISSEVPWDNQAAEAVL</sequence>
<keyword evidence="2" id="KW-1185">Reference proteome</keyword>
<reference evidence="2" key="1">
    <citation type="submission" date="2017-05" db="EMBL/GenBank/DDBJ databases">
        <authorList>
            <person name="Rodrigo-Torres L."/>
            <person name="Arahal R. D."/>
            <person name="Lucena T."/>
        </authorList>
    </citation>
    <scope>NUCLEOTIDE SEQUENCE [LARGE SCALE GENOMIC DNA]</scope>
    <source>
        <strain evidence="2">CECT 8868</strain>
    </source>
</reference>
<evidence type="ECO:0000313" key="2">
    <source>
        <dbReference type="Proteomes" id="UP000203464"/>
    </source>
</evidence>
<dbReference type="RefSeq" id="WP_281253581.1">
    <property type="nucleotide sequence ID" value="NZ_FXYD01000001.1"/>
</dbReference>
<dbReference type="Proteomes" id="UP000203464">
    <property type="component" value="Unassembled WGS sequence"/>
</dbReference>
<proteinExistence type="predicted"/>
<accession>A0A238JP53</accession>
<protein>
    <submittedName>
        <fullName evidence="1">Uncharacterized protein</fullName>
    </submittedName>
</protein>
<gene>
    <name evidence="1" type="ORF">OCA8868_00469</name>
</gene>